<evidence type="ECO:0008006" key="10">
    <source>
        <dbReference type="Google" id="ProtNLM"/>
    </source>
</evidence>
<dbReference type="AlphaFoldDB" id="A0A445BXY9"/>
<keyword evidence="2" id="KW-0479">Metal-binding</keyword>
<reference evidence="8 9" key="1">
    <citation type="submission" date="2019-01" db="EMBL/GenBank/DDBJ databases">
        <title>Sequencing of cultivated peanut Arachis hypogaea provides insights into genome evolution and oil improvement.</title>
        <authorList>
            <person name="Chen X."/>
        </authorList>
    </citation>
    <scope>NUCLEOTIDE SEQUENCE [LARGE SCALE GENOMIC DNA]</scope>
    <source>
        <strain evidence="9">cv. Fuhuasheng</strain>
        <tissue evidence="8">Leaves</tissue>
    </source>
</reference>
<comment type="caution">
    <text evidence="8">The sequence shown here is derived from an EMBL/GenBank/DDBJ whole genome shotgun (WGS) entry which is preliminary data.</text>
</comment>
<evidence type="ECO:0000259" key="7">
    <source>
        <dbReference type="Pfam" id="PF08646"/>
    </source>
</evidence>
<dbReference type="InterPro" id="IPR013955">
    <property type="entry name" value="Rep_factor-A_C"/>
</dbReference>
<proteinExistence type="inferred from homology"/>
<dbReference type="Gene3D" id="2.40.50.140">
    <property type="entry name" value="Nucleic acid-binding proteins"/>
    <property type="match status" value="3"/>
</dbReference>
<dbReference type="InterPro" id="IPR003871">
    <property type="entry name" value="RFA1B/D_OB_1st"/>
</dbReference>
<name>A0A445BXY9_ARAHY</name>
<sequence length="529" mass="60130">MAGIHKIADINPTIDNLCVRIRVIRLWTLPSYGNFPLPYSIEVVWLDEDGGKIHASVKKAFVSRFVNLLEEGISYQIRYFGVGLNKGYFKTTHHEYVVNLNQRTDVHRLPESSSIPRYGFKFVSFDTLNAPRYDCTYLTLEKDGKSTKYTVIELEIDDGKIMECALFGNYAHELNAFLGSGNKDGAVVVLQFVRVKLFNEKIVLQNSMYGTKMFFNLEDTTVIQFKNSFVRFEESRGNIGGIPNEAAFLKIYQDKTIEQLKEFETNSICIVLATISHIMDTPDWWYGQCECNRSTYAFTKTFKCSSCGRLLLSITPRYRIKLGVIDDSDCACFVVFDKEAKQVLGKSCVEILDPLLLKGDLSDTPTLLLNLIDKTFLFIVEVQISDNPHFSPSYKVKKMTDNVDLINKFKEAHPIQIDVDYTGGLLPISKTSSIIEGEKVKGAKNLLLEFSNEVAANDESELLENAITPTKRLCSESEESKVEGLNMTDDELKNLCLIEIEKILNSNVRSLRDYQSMPYPEMSHIKQHI</sequence>
<dbReference type="STRING" id="3818.A0A445BXY9"/>
<dbReference type="PANTHER" id="PTHR47165:SF4">
    <property type="entry name" value="OS03G0429900 PROTEIN"/>
    <property type="match status" value="1"/>
</dbReference>
<dbReference type="EMBL" id="SDMP01000008">
    <property type="protein sequence ID" value="RYR43620.1"/>
    <property type="molecule type" value="Genomic_DNA"/>
</dbReference>
<keyword evidence="3" id="KW-0863">Zinc-finger</keyword>
<evidence type="ECO:0000256" key="5">
    <source>
        <dbReference type="ARBA" id="ARBA00023125"/>
    </source>
</evidence>
<dbReference type="Pfam" id="PF02721">
    <property type="entry name" value="DUF223"/>
    <property type="match status" value="1"/>
</dbReference>
<dbReference type="InterPro" id="IPR012340">
    <property type="entry name" value="NA-bd_OB-fold"/>
</dbReference>
<dbReference type="InterPro" id="IPR047192">
    <property type="entry name" value="Euk_RPA1_DBD_C"/>
</dbReference>
<evidence type="ECO:0000256" key="4">
    <source>
        <dbReference type="ARBA" id="ARBA00022833"/>
    </source>
</evidence>
<dbReference type="GO" id="GO:0008270">
    <property type="term" value="F:zinc ion binding"/>
    <property type="evidence" value="ECO:0007669"/>
    <property type="project" value="UniProtKB-KW"/>
</dbReference>
<evidence type="ECO:0000313" key="9">
    <source>
        <dbReference type="Proteomes" id="UP000289738"/>
    </source>
</evidence>
<evidence type="ECO:0000313" key="8">
    <source>
        <dbReference type="EMBL" id="RYR43620.1"/>
    </source>
</evidence>
<dbReference type="CDD" id="cd04476">
    <property type="entry name" value="RPA1_DBD_C"/>
    <property type="match status" value="1"/>
</dbReference>
<comment type="similarity">
    <text evidence="1">Belongs to the replication factor A protein 1 family.</text>
</comment>
<evidence type="ECO:0000256" key="2">
    <source>
        <dbReference type="ARBA" id="ARBA00022723"/>
    </source>
</evidence>
<dbReference type="Pfam" id="PF08646">
    <property type="entry name" value="Rep_fac-A_C"/>
    <property type="match status" value="1"/>
</dbReference>
<dbReference type="SUPFAM" id="SSF50249">
    <property type="entry name" value="Nucleic acid-binding proteins"/>
    <property type="match status" value="3"/>
</dbReference>
<organism evidence="8 9">
    <name type="scientific">Arachis hypogaea</name>
    <name type="common">Peanut</name>
    <dbReference type="NCBI Taxonomy" id="3818"/>
    <lineage>
        <taxon>Eukaryota</taxon>
        <taxon>Viridiplantae</taxon>
        <taxon>Streptophyta</taxon>
        <taxon>Embryophyta</taxon>
        <taxon>Tracheophyta</taxon>
        <taxon>Spermatophyta</taxon>
        <taxon>Magnoliopsida</taxon>
        <taxon>eudicotyledons</taxon>
        <taxon>Gunneridae</taxon>
        <taxon>Pentapetalae</taxon>
        <taxon>rosids</taxon>
        <taxon>fabids</taxon>
        <taxon>Fabales</taxon>
        <taxon>Fabaceae</taxon>
        <taxon>Papilionoideae</taxon>
        <taxon>50 kb inversion clade</taxon>
        <taxon>dalbergioids sensu lato</taxon>
        <taxon>Dalbergieae</taxon>
        <taxon>Pterocarpus clade</taxon>
        <taxon>Arachis</taxon>
    </lineage>
</organism>
<accession>A0A445BXY9</accession>
<feature type="domain" description="Replication factor A C-terminal" evidence="7">
    <location>
        <begin position="271"/>
        <end position="352"/>
    </location>
</feature>
<keyword evidence="9" id="KW-1185">Reference proteome</keyword>
<dbReference type="CDD" id="cd04480">
    <property type="entry name" value="RPA1_DBD_A_like"/>
    <property type="match status" value="1"/>
</dbReference>
<dbReference type="CDD" id="cd04481">
    <property type="entry name" value="RPA1_DBD_B_like"/>
    <property type="match status" value="1"/>
</dbReference>
<dbReference type="PANTHER" id="PTHR47165">
    <property type="entry name" value="OS03G0429900 PROTEIN"/>
    <property type="match status" value="1"/>
</dbReference>
<protein>
    <recommendedName>
        <fullName evidence="10">DUF223 domain-containing protein</fullName>
    </recommendedName>
</protein>
<gene>
    <name evidence="8" type="ORF">Ahy_A08g040037</name>
</gene>
<evidence type="ECO:0000256" key="1">
    <source>
        <dbReference type="ARBA" id="ARBA00005690"/>
    </source>
</evidence>
<dbReference type="GO" id="GO:0003677">
    <property type="term" value="F:DNA binding"/>
    <property type="evidence" value="ECO:0007669"/>
    <property type="project" value="UniProtKB-KW"/>
</dbReference>
<feature type="domain" description="Replication protein A 70 kDa DNA-binding subunit B/D first OB fold" evidence="6">
    <location>
        <begin position="4"/>
        <end position="107"/>
    </location>
</feature>
<evidence type="ECO:0000259" key="6">
    <source>
        <dbReference type="Pfam" id="PF02721"/>
    </source>
</evidence>
<dbReference type="Proteomes" id="UP000289738">
    <property type="component" value="Chromosome A08"/>
</dbReference>
<evidence type="ECO:0000256" key="3">
    <source>
        <dbReference type="ARBA" id="ARBA00022771"/>
    </source>
</evidence>
<keyword evidence="4" id="KW-0862">Zinc</keyword>
<keyword evidence="5" id="KW-0238">DNA-binding</keyword>